<keyword evidence="2" id="KW-1185">Reference proteome</keyword>
<dbReference type="AlphaFoldDB" id="A0A1J4PZK9"/>
<dbReference type="OrthoDB" id="4170339at2"/>
<sequence length="75" mass="8498">MSLLKDRDRIGADLLDRTVRDLYAMGLDLHSVAGRLDVDRRQAVLEAVGRIDKIIKDVIGTVLDLRTRPRGSDRR</sequence>
<reference evidence="1" key="1">
    <citation type="submission" date="2016-10" db="EMBL/GenBank/DDBJ databases">
        <title>Genome sequence of Streptomyces malaysiense MUSC 136.</title>
        <authorList>
            <person name="Lee L.-H."/>
            <person name="Ser H.-L."/>
        </authorList>
    </citation>
    <scope>NUCLEOTIDE SEQUENCE [LARGE SCALE GENOMIC DNA]</scope>
    <source>
        <strain evidence="1">MUSC 136</strain>
    </source>
</reference>
<proteinExistence type="predicted"/>
<organism evidence="1 2">
    <name type="scientific">Streptomyces malaysiense</name>
    <dbReference type="NCBI Taxonomy" id="1428626"/>
    <lineage>
        <taxon>Bacteria</taxon>
        <taxon>Bacillati</taxon>
        <taxon>Actinomycetota</taxon>
        <taxon>Actinomycetes</taxon>
        <taxon>Kitasatosporales</taxon>
        <taxon>Streptomycetaceae</taxon>
        <taxon>Streptomyces</taxon>
    </lineage>
</organism>
<protein>
    <submittedName>
        <fullName evidence="1">Uncharacterized protein</fullName>
    </submittedName>
</protein>
<accession>A0A1J4PZK9</accession>
<evidence type="ECO:0000313" key="2">
    <source>
        <dbReference type="Proteomes" id="UP000034838"/>
    </source>
</evidence>
<dbReference type="EMBL" id="LBDA02000039">
    <property type="protein sequence ID" value="OIK26154.1"/>
    <property type="molecule type" value="Genomic_DNA"/>
</dbReference>
<comment type="caution">
    <text evidence="1">The sequence shown here is derived from an EMBL/GenBank/DDBJ whole genome shotgun (WGS) entry which is preliminary data.</text>
</comment>
<gene>
    <name evidence="1" type="ORF">VT52_017940</name>
</gene>
<name>A0A1J4PZK9_9ACTN</name>
<evidence type="ECO:0000313" key="1">
    <source>
        <dbReference type="EMBL" id="OIK26154.1"/>
    </source>
</evidence>
<dbReference type="RefSeq" id="WP_046422499.1">
    <property type="nucleotide sequence ID" value="NZ_LBDA02000039.1"/>
</dbReference>
<dbReference type="Proteomes" id="UP000034838">
    <property type="component" value="Unassembled WGS sequence"/>
</dbReference>